<dbReference type="RefSeq" id="WP_212526626.1">
    <property type="nucleotide sequence ID" value="NZ_JAGSOG010000006.1"/>
</dbReference>
<organism evidence="2 3">
    <name type="scientific">Actinospica durhamensis</name>
    <dbReference type="NCBI Taxonomy" id="1508375"/>
    <lineage>
        <taxon>Bacteria</taxon>
        <taxon>Bacillati</taxon>
        <taxon>Actinomycetota</taxon>
        <taxon>Actinomycetes</taxon>
        <taxon>Catenulisporales</taxon>
        <taxon>Actinospicaceae</taxon>
        <taxon>Actinospica</taxon>
    </lineage>
</organism>
<accession>A0A941EN52</accession>
<dbReference type="InterPro" id="IPR006059">
    <property type="entry name" value="SBP"/>
</dbReference>
<keyword evidence="3" id="KW-1185">Reference proteome</keyword>
<dbReference type="PANTHER" id="PTHR43649:SF12">
    <property type="entry name" value="DIACETYLCHITOBIOSE BINDING PROTEIN DASA"/>
    <property type="match status" value="1"/>
</dbReference>
<evidence type="ECO:0000313" key="2">
    <source>
        <dbReference type="EMBL" id="MBR7832089.1"/>
    </source>
</evidence>
<dbReference type="PROSITE" id="PS51318">
    <property type="entry name" value="TAT"/>
    <property type="match status" value="1"/>
</dbReference>
<evidence type="ECO:0000256" key="1">
    <source>
        <dbReference type="SAM" id="SignalP"/>
    </source>
</evidence>
<feature type="signal peptide" evidence="1">
    <location>
        <begin position="1"/>
        <end position="30"/>
    </location>
</feature>
<dbReference type="SUPFAM" id="SSF53850">
    <property type="entry name" value="Periplasmic binding protein-like II"/>
    <property type="match status" value="1"/>
</dbReference>
<name>A0A941EN52_9ACTN</name>
<keyword evidence="1" id="KW-0732">Signal</keyword>
<dbReference type="InterPro" id="IPR050490">
    <property type="entry name" value="Bact_solute-bd_prot1"/>
</dbReference>
<dbReference type="EMBL" id="JAGSOG010000006">
    <property type="protein sequence ID" value="MBR7832089.1"/>
    <property type="molecule type" value="Genomic_DNA"/>
</dbReference>
<protein>
    <submittedName>
        <fullName evidence="2">Carbohydrate ABC transporter substrate-binding protein</fullName>
    </submittedName>
</protein>
<comment type="caution">
    <text evidence="2">The sequence shown here is derived from an EMBL/GenBank/DDBJ whole genome shotgun (WGS) entry which is preliminary data.</text>
</comment>
<dbReference type="Gene3D" id="3.40.190.10">
    <property type="entry name" value="Periplasmic binding protein-like II"/>
    <property type="match status" value="2"/>
</dbReference>
<dbReference type="Proteomes" id="UP000675781">
    <property type="component" value="Unassembled WGS sequence"/>
</dbReference>
<evidence type="ECO:0000313" key="3">
    <source>
        <dbReference type="Proteomes" id="UP000675781"/>
    </source>
</evidence>
<dbReference type="PANTHER" id="PTHR43649">
    <property type="entry name" value="ARABINOSE-BINDING PROTEIN-RELATED"/>
    <property type="match status" value="1"/>
</dbReference>
<gene>
    <name evidence="2" type="ORF">KDL01_02395</name>
</gene>
<reference evidence="2" key="1">
    <citation type="submission" date="2021-04" db="EMBL/GenBank/DDBJ databases">
        <title>Genome based classification of Actinospica acidithermotolerans sp. nov., an actinobacterium isolated from an Indonesian hot spring.</title>
        <authorList>
            <person name="Kusuma A.B."/>
            <person name="Putra K.E."/>
            <person name="Nafisah S."/>
            <person name="Loh J."/>
            <person name="Nouioui I."/>
            <person name="Goodfellow M."/>
        </authorList>
    </citation>
    <scope>NUCLEOTIDE SEQUENCE</scope>
    <source>
        <strain evidence="2">CSCA 57</strain>
    </source>
</reference>
<proteinExistence type="predicted"/>
<dbReference type="Pfam" id="PF01547">
    <property type="entry name" value="SBP_bac_1"/>
    <property type="match status" value="1"/>
</dbReference>
<dbReference type="InterPro" id="IPR006311">
    <property type="entry name" value="TAT_signal"/>
</dbReference>
<dbReference type="AlphaFoldDB" id="A0A941EN52"/>
<sequence>MSSYTVSRRGLLAGAGAVGAAAALSGCATATAPAGSTQQGGAVTLQSDLSSPLAEQAMQSLVAAYSKQSKYTVKLNTVAATTYQPLLPTYLTSANPPDIYTWYAGNDADHYSSQGLLLDVSSAWKTMDNYQPALKTLSTDAAGKQIFVPTDYYWWGVFYRKSQFAKWGLGEPKTWSDFVNACATIKAKGAIPIGLGAGTGTAWVAAAWFDYLNIRLNGADFHRDLLQGKHSFTDPKVVDVFTTWKQVLPYFDPNGTAVSWQEASNQLLNGKCGMLLTGTFFADAVPKGSIDDLDFFKFPVIDPSVPDAEEAPTDGLFASSKTHNAAAVLDFMTWMATPTAQNLWTATSSGTVIPANPQATAPSSALVQKGKSMLAEAAQLTQFFNRDSTDALQNTANTALIDFIQNPGKLSSILTTWQSQAEQVWKTA</sequence>
<feature type="chain" id="PRO_5037875965" evidence="1">
    <location>
        <begin position="31"/>
        <end position="428"/>
    </location>
</feature>